<evidence type="ECO:0000313" key="1">
    <source>
        <dbReference type="EMBL" id="TQL62664.1"/>
    </source>
</evidence>
<protein>
    <submittedName>
        <fullName evidence="1">2'-5' RNA ligase</fullName>
    </submittedName>
</protein>
<dbReference type="GO" id="GO:0016874">
    <property type="term" value="F:ligase activity"/>
    <property type="evidence" value="ECO:0007669"/>
    <property type="project" value="UniProtKB-KW"/>
</dbReference>
<gene>
    <name evidence="1" type="ORF">FB460_0449</name>
</gene>
<keyword evidence="1" id="KW-0436">Ligase</keyword>
<name>A0A542ZQP2_9ACTN</name>
<dbReference type="SUPFAM" id="SSF55144">
    <property type="entry name" value="LigT-like"/>
    <property type="match status" value="1"/>
</dbReference>
<sequence>MRIPADHDDPERTLVSAPVALPASALIIEVPEAGPVVDPWRASLDELAPVGVPAHVTCLFPIPPEDAMTGPAKIADAVRDTGAFDYTFDRCAWFGRTVLWLAPQDPTPFLRLTHALTTAFPHLLPYEGRFPEVIPHLTIGHKCPAEALDDAERDITPQLPIHGRATHLSLYSPQQGVWTRLQSFPL</sequence>
<dbReference type="Gene3D" id="3.90.1140.10">
    <property type="entry name" value="Cyclic phosphodiesterase"/>
    <property type="match status" value="1"/>
</dbReference>
<keyword evidence="2" id="KW-1185">Reference proteome</keyword>
<dbReference type="EMBL" id="VFOR01000001">
    <property type="protein sequence ID" value="TQL62664.1"/>
    <property type="molecule type" value="Genomic_DNA"/>
</dbReference>
<reference evidence="1 2" key="1">
    <citation type="submission" date="2019-06" db="EMBL/GenBank/DDBJ databases">
        <title>Sequencing the genomes of 1000 actinobacteria strains.</title>
        <authorList>
            <person name="Klenk H.-P."/>
        </authorList>
    </citation>
    <scope>NUCLEOTIDE SEQUENCE [LARGE SCALE GENOMIC DNA]</scope>
    <source>
        <strain evidence="1 2">DSM 8251</strain>
    </source>
</reference>
<proteinExistence type="predicted"/>
<dbReference type="AlphaFoldDB" id="A0A542ZQP2"/>
<comment type="caution">
    <text evidence="1">The sequence shown here is derived from an EMBL/GenBank/DDBJ whole genome shotgun (WGS) entry which is preliminary data.</text>
</comment>
<accession>A0A542ZQP2</accession>
<organism evidence="1 2">
    <name type="scientific">Propioniferax innocua</name>
    <dbReference type="NCBI Taxonomy" id="1753"/>
    <lineage>
        <taxon>Bacteria</taxon>
        <taxon>Bacillati</taxon>
        <taxon>Actinomycetota</taxon>
        <taxon>Actinomycetes</taxon>
        <taxon>Propionibacteriales</taxon>
        <taxon>Propionibacteriaceae</taxon>
        <taxon>Propioniferax</taxon>
    </lineage>
</organism>
<dbReference type="Proteomes" id="UP000316196">
    <property type="component" value="Unassembled WGS sequence"/>
</dbReference>
<evidence type="ECO:0000313" key="2">
    <source>
        <dbReference type="Proteomes" id="UP000316196"/>
    </source>
</evidence>
<dbReference type="InterPro" id="IPR009097">
    <property type="entry name" value="Cyclic_Pdiesterase"/>
</dbReference>
<dbReference type="Pfam" id="PF13563">
    <property type="entry name" value="2_5_RNA_ligase2"/>
    <property type="match status" value="1"/>
</dbReference>
<dbReference type="RefSeq" id="WP_170209916.1">
    <property type="nucleotide sequence ID" value="NZ_BAAAMD010000001.1"/>
</dbReference>